<evidence type="ECO:0000259" key="1">
    <source>
        <dbReference type="Pfam" id="PF09836"/>
    </source>
</evidence>
<dbReference type="Pfam" id="PF09836">
    <property type="entry name" value="DUF2063"/>
    <property type="match status" value="1"/>
</dbReference>
<comment type="caution">
    <text evidence="2">The sequence shown here is derived from an EMBL/GenBank/DDBJ whole genome shotgun (WGS) entry which is preliminary data.</text>
</comment>
<dbReference type="AlphaFoldDB" id="A0A370CJI9"/>
<evidence type="ECO:0000313" key="3">
    <source>
        <dbReference type="Proteomes" id="UP000226429"/>
    </source>
</evidence>
<dbReference type="InterPro" id="IPR018640">
    <property type="entry name" value="DUF2063"/>
</dbReference>
<evidence type="ECO:0000313" key="2">
    <source>
        <dbReference type="EMBL" id="RDH40975.1"/>
    </source>
</evidence>
<organism evidence="2 3">
    <name type="scientific">Candidatus Aquirickettsiella gammari</name>
    <dbReference type="NCBI Taxonomy" id="2016198"/>
    <lineage>
        <taxon>Bacteria</taxon>
        <taxon>Pseudomonadati</taxon>
        <taxon>Pseudomonadota</taxon>
        <taxon>Gammaproteobacteria</taxon>
        <taxon>Legionellales</taxon>
        <taxon>Coxiellaceae</taxon>
        <taxon>Candidatus Aquirickettsiella</taxon>
    </lineage>
</organism>
<keyword evidence="3" id="KW-1185">Reference proteome</keyword>
<sequence length="260" mass="29147">MSALANLQQELQTHLLVGDEQVLDQLLNPPQGTIDERLAVYANAYDWRLIDALDKEYGLFTKLLGEEAFVELAEAFIDAYPSQFYSIADFSKPLVQFLSEHPPYSQQAYLSEIARLIKALIVSLEAADAPTLSYQALQAIPAQNWPSLCFKCHPSVQCFSLAWNSFAIWQALVKEKPAPNPQREVCYCMVWRKELQSYALTLTEAEAVTLKALQAGVCFADVCAVVYDKGFSGETQAAAWVANLLARWLNDHLFSEVYIP</sequence>
<accession>A0A370CJI9</accession>
<dbReference type="Proteomes" id="UP000226429">
    <property type="component" value="Unassembled WGS sequence"/>
</dbReference>
<gene>
    <name evidence="2" type="ORF">CFE62_001025</name>
</gene>
<reference evidence="2 3" key="1">
    <citation type="journal article" date="2017" name="Int. J. Syst. Evol. Microbiol.">
        <title>Aquarickettsiella crustaci n. gen. n. sp. (Gammaproteobacteria: Legionellales: Coxiellaceae); a bacterial pathogen of the freshwater crustacean: Gammarus fossarum (Malacostraca: Amphipoda).</title>
        <authorList>
            <person name="Bojko J."/>
            <person name="Dunn A.M."/>
            <person name="Stebbing P.D."/>
            <person name="Van Aerle R."/>
            <person name="Bacela-Spychalska K."/>
            <person name="Bean T.P."/>
            <person name="Stentiford G.D."/>
        </authorList>
    </citation>
    <scope>NUCLEOTIDE SEQUENCE [LARGE SCALE GENOMIC DNA]</scope>
    <source>
        <strain evidence="2">RA15029</strain>
    </source>
</reference>
<dbReference type="EMBL" id="NMOS02000002">
    <property type="protein sequence ID" value="RDH40975.1"/>
    <property type="molecule type" value="Genomic_DNA"/>
</dbReference>
<reference evidence="2 3" key="2">
    <citation type="journal article" date="2018" name="J. Invertebr. Pathol.">
        <title>'Candidatus Aquirickettsiella gammari' (Gammaproteobacteria: Legionellales: Coxiellaceae): A bacterial pathogen of the freshwater crustacean Gammarus fossarum (Malacostraca: Amphipoda).</title>
        <authorList>
            <person name="Bojko J."/>
            <person name="Dunn A.M."/>
            <person name="Stebbing P.D."/>
            <person name="van Aerle R."/>
            <person name="Bacela-Spychalska K."/>
            <person name="Bean T.P."/>
            <person name="Urrutia A."/>
            <person name="Stentiford G.D."/>
        </authorList>
    </citation>
    <scope>NUCLEOTIDE SEQUENCE [LARGE SCALE GENOMIC DNA]</scope>
    <source>
        <strain evidence="2">RA15029</strain>
    </source>
</reference>
<feature type="domain" description="Putative DNA-binding" evidence="1">
    <location>
        <begin position="7"/>
        <end position="98"/>
    </location>
</feature>
<dbReference type="InterPro" id="IPR044922">
    <property type="entry name" value="DUF2063_N_sf"/>
</dbReference>
<protein>
    <submittedName>
        <fullName evidence="2">DUF2063 domain-containing protein</fullName>
    </submittedName>
</protein>
<dbReference type="Gene3D" id="1.10.150.690">
    <property type="entry name" value="DUF2063"/>
    <property type="match status" value="1"/>
</dbReference>
<proteinExistence type="predicted"/>
<name>A0A370CJI9_9COXI</name>